<name>A0ACB7FH42_NIBAL</name>
<comment type="caution">
    <text evidence="1">The sequence shown here is derived from an EMBL/GenBank/DDBJ whole genome shotgun (WGS) entry which is preliminary data.</text>
</comment>
<proteinExistence type="predicted"/>
<keyword evidence="2" id="KW-1185">Reference proteome</keyword>
<gene>
    <name evidence="1" type="ORF">GBF38_016006</name>
</gene>
<evidence type="ECO:0000313" key="1">
    <source>
        <dbReference type="EMBL" id="KAG8013820.1"/>
    </source>
</evidence>
<protein>
    <submittedName>
        <fullName evidence="1">Uncharacterized protein</fullName>
    </submittedName>
</protein>
<organism evidence="1 2">
    <name type="scientific">Nibea albiflora</name>
    <name type="common">Yellow drum</name>
    <name type="synonym">Corvina albiflora</name>
    <dbReference type="NCBI Taxonomy" id="240163"/>
    <lineage>
        <taxon>Eukaryota</taxon>
        <taxon>Metazoa</taxon>
        <taxon>Chordata</taxon>
        <taxon>Craniata</taxon>
        <taxon>Vertebrata</taxon>
        <taxon>Euteleostomi</taxon>
        <taxon>Actinopterygii</taxon>
        <taxon>Neopterygii</taxon>
        <taxon>Teleostei</taxon>
        <taxon>Neoteleostei</taxon>
        <taxon>Acanthomorphata</taxon>
        <taxon>Eupercaria</taxon>
        <taxon>Sciaenidae</taxon>
        <taxon>Nibea</taxon>
    </lineage>
</organism>
<accession>A0ACB7FH42</accession>
<evidence type="ECO:0000313" key="2">
    <source>
        <dbReference type="Proteomes" id="UP000805704"/>
    </source>
</evidence>
<reference evidence="1" key="1">
    <citation type="submission" date="2020-04" db="EMBL/GenBank/DDBJ databases">
        <title>A chromosome-scale assembly and high-density genetic map of the yellow drum (Nibea albiflora) genome.</title>
        <authorList>
            <person name="Xu D."/>
            <person name="Zhang W."/>
            <person name="Chen R."/>
            <person name="Tan P."/>
            <person name="Wang L."/>
            <person name="Song H."/>
            <person name="Tian L."/>
            <person name="Zhu Q."/>
            <person name="Wang B."/>
        </authorList>
    </citation>
    <scope>NUCLEOTIDE SEQUENCE</scope>
    <source>
        <strain evidence="1">ZJHYS-2018</strain>
    </source>
</reference>
<dbReference type="EMBL" id="CM024798">
    <property type="protein sequence ID" value="KAG8013820.1"/>
    <property type="molecule type" value="Genomic_DNA"/>
</dbReference>
<dbReference type="Proteomes" id="UP000805704">
    <property type="component" value="Chromosome 10"/>
</dbReference>
<feature type="non-terminal residue" evidence="1">
    <location>
        <position position="60"/>
    </location>
</feature>
<sequence>MQDASTLTSPPDYEDICQTLRQTRDPADVNKSGNFKPNDGENLQDPGVDSEEECPICKRE</sequence>